<sequence>MNVAALLQDSPSDDHRRRQQARDRDHPNPPQHQQQQQQQPPPHHPQSQDRPRDRDRERPPSNHPHPTQQQLPPRRLQSPPLHRHPRPPSPPHHPYPPPTTTSILSVFHPRLHSCPNRTSSSINTVVQILSFFHCPTNWRYVPLGLRFPRPSHTPTMRTHSPAHLPLCTCLRRLDLFQVASLLLIPLLMDMAVSLSTQRRSGLEFTPDHHRPSYPSWKYACRTTATIRSPPEEKQHREWERERWRRGFELGTTSPVMASLQRPMPLFDERERERDNGPGPGMRPEDRPRALPGQEWACIRAQMQMLAGPGMNSSGLSVGVKERERERTGMGGGNDSPGGRRGRLGGKERERERQREKDKEREPDGISMADMEAEREREREYYRKAQIQAMNANLNSTPNPNPPQNQMREQAQGQAQMWTRFEPPRIGPGSNVEDERLLREREREIERMREDDMRAREAREPEWEMEKAEQLGRTASKGRQSAKEREREARDKDKEEWRMRPGPIEREREREEEMFDERERERALRSREAGNWPNMDRERERDRMQREDAEAMRVQRVAQGQAQAAPHHHHHHHHHHPSSSASSFAGGSSQGHAKTKGSAPPQSMPMPMTPIGPGMPPGDQPPFGQMMQEREQAGVAPFRQGSLKMTTGPGPGPPSLTQIVIPPQQQIQQQQHPHHHPYQPQQAHPPNPLLHQHPHSHPHLAGGPGPLGFRPAVHLLRPPHPQHHLGTFVYPRTPFPFLDFPSPSAETGAPAEPQDIRATILLPCGFLPTSRPARPRIWGGAPIPSVPPLTAAQQQMVQQFGAGQPGYGRPHAFEMRSARRVYTDDSDLFLCAMHAGMVTWSETRRARRARKDLKMEVRLTREARYVEGEEESEDDGSYLMSAGWGNSHDGAGIEILWAEFVEPKTAHSAGLRNRGQRLQEYSERRSALSCCSSLPRKRARLHGVFSADDAESAIYAEVERADDELSATRTMVFGSGANWPEIGFKYHPSALRGVLFPQPCLEPRPRKRRRLDSSRTGAPAGSAIEQIDASASTSVDEDLVEQRAIVVETLWESFLISQRSYSKSVEGDKENLANGVSGSRPKERRYVVALISTAGGIAGKPPKAKRPFKEQSSNDTSILTQTVSAPREALQPSQDAHIEDATQQGVSKPLDIRIEEPAPSEASTDNEPITICKFPSELPQPELNLSKAFLLSIMPAPLEAIMDVDKPPTLPTPANEDKTAKTSAPSSDPSPTEPAEVEALPPPPSTPPQVNGVDADDSAGPIQILHRDLGEENFEFLEDGINILSSEVENGMRKGWSIEARQWKWVQVGIAS</sequence>
<feature type="compositionally biased region" description="Low complexity" evidence="1">
    <location>
        <begin position="577"/>
        <end position="591"/>
    </location>
</feature>
<dbReference type="PANTHER" id="PTHR16022:SF0">
    <property type="entry name" value="CYTOPLASMIC DYNEIN 2 INTERMEDIATE CHAIN 1"/>
    <property type="match status" value="1"/>
</dbReference>
<feature type="compositionally biased region" description="Basic and acidic residues" evidence="1">
    <location>
        <begin position="46"/>
        <end position="60"/>
    </location>
</feature>
<evidence type="ECO:0000313" key="3">
    <source>
        <dbReference type="Proteomes" id="UP000092993"/>
    </source>
</evidence>
<comment type="caution">
    <text evidence="2">The sequence shown here is derived from an EMBL/GenBank/DDBJ whole genome shotgun (WGS) entry which is preliminary data.</text>
</comment>
<feature type="compositionally biased region" description="Polar residues" evidence="1">
    <location>
        <begin position="1220"/>
        <end position="1229"/>
    </location>
</feature>
<dbReference type="Proteomes" id="UP000092993">
    <property type="component" value="Unassembled WGS sequence"/>
</dbReference>
<dbReference type="GO" id="GO:0045504">
    <property type="term" value="F:dynein heavy chain binding"/>
    <property type="evidence" value="ECO:0007669"/>
    <property type="project" value="InterPro"/>
</dbReference>
<gene>
    <name evidence="2" type="ORF">A0H81_06424</name>
</gene>
<evidence type="ECO:0000313" key="2">
    <source>
        <dbReference type="EMBL" id="OBZ73789.1"/>
    </source>
</evidence>
<accession>A0A1C7MBK2</accession>
<feature type="compositionally biased region" description="Pro residues" evidence="1">
    <location>
        <begin position="87"/>
        <end position="99"/>
    </location>
</feature>
<reference evidence="2 3" key="1">
    <citation type="submission" date="2016-03" db="EMBL/GenBank/DDBJ databases">
        <title>Whole genome sequencing of Grifola frondosa 9006-11.</title>
        <authorList>
            <person name="Min B."/>
            <person name="Park H."/>
            <person name="Kim J.-G."/>
            <person name="Cho H."/>
            <person name="Oh Y.-L."/>
            <person name="Kong W.-S."/>
            <person name="Choi I.-G."/>
        </authorList>
    </citation>
    <scope>NUCLEOTIDE SEQUENCE [LARGE SCALE GENOMIC DNA]</scope>
    <source>
        <strain evidence="2 3">9006-11</strain>
    </source>
</reference>
<feature type="compositionally biased region" description="Polar residues" evidence="1">
    <location>
        <begin position="405"/>
        <end position="414"/>
    </location>
</feature>
<feature type="compositionally biased region" description="Basic and acidic residues" evidence="1">
    <location>
        <begin position="344"/>
        <end position="363"/>
    </location>
</feature>
<feature type="compositionally biased region" description="Basic and acidic residues" evidence="1">
    <location>
        <begin position="449"/>
        <end position="469"/>
    </location>
</feature>
<feature type="region of interest" description="Disordered" evidence="1">
    <location>
        <begin position="307"/>
        <end position="414"/>
    </location>
</feature>
<dbReference type="GO" id="GO:0005929">
    <property type="term" value="C:cilium"/>
    <property type="evidence" value="ECO:0007669"/>
    <property type="project" value="GOC"/>
</dbReference>
<feature type="region of interest" description="Disordered" evidence="1">
    <location>
        <begin position="663"/>
        <end position="704"/>
    </location>
</feature>
<dbReference type="EMBL" id="LUGG01000006">
    <property type="protein sequence ID" value="OBZ73789.1"/>
    <property type="molecule type" value="Genomic_DNA"/>
</dbReference>
<feature type="compositionally biased region" description="Basic and acidic residues" evidence="1">
    <location>
        <begin position="12"/>
        <end position="27"/>
    </location>
</feature>
<feature type="compositionally biased region" description="Pro residues" evidence="1">
    <location>
        <begin position="601"/>
        <end position="619"/>
    </location>
</feature>
<feature type="compositionally biased region" description="Low complexity" evidence="1">
    <location>
        <begin position="553"/>
        <end position="564"/>
    </location>
</feature>
<protein>
    <submittedName>
        <fullName evidence="2">Uncharacterized protein</fullName>
    </submittedName>
</protein>
<dbReference type="OrthoDB" id="3596986at2759"/>
<feature type="compositionally biased region" description="Basic and acidic residues" evidence="1">
    <location>
        <begin position="534"/>
        <end position="552"/>
    </location>
</feature>
<name>A0A1C7MBK2_GRIFR</name>
<dbReference type="GO" id="GO:0045503">
    <property type="term" value="F:dynein light chain binding"/>
    <property type="evidence" value="ECO:0007669"/>
    <property type="project" value="InterPro"/>
</dbReference>
<dbReference type="OMA" id="IGFKYHP"/>
<dbReference type="STRING" id="5627.A0A1C7MBK2"/>
<dbReference type="InterPro" id="IPR042505">
    <property type="entry name" value="DYNC2I1"/>
</dbReference>
<feature type="region of interest" description="Disordered" evidence="1">
    <location>
        <begin position="1"/>
        <end position="102"/>
    </location>
</feature>
<organism evidence="2 3">
    <name type="scientific">Grifola frondosa</name>
    <name type="common">Maitake</name>
    <name type="synonym">Polyporus frondosus</name>
    <dbReference type="NCBI Taxonomy" id="5627"/>
    <lineage>
        <taxon>Eukaryota</taxon>
        <taxon>Fungi</taxon>
        <taxon>Dikarya</taxon>
        <taxon>Basidiomycota</taxon>
        <taxon>Agaricomycotina</taxon>
        <taxon>Agaricomycetes</taxon>
        <taxon>Polyporales</taxon>
        <taxon>Grifolaceae</taxon>
        <taxon>Grifola</taxon>
    </lineage>
</organism>
<feature type="compositionally biased region" description="Basic and acidic residues" evidence="1">
    <location>
        <begin position="371"/>
        <end position="382"/>
    </location>
</feature>
<feature type="compositionally biased region" description="Basic residues" evidence="1">
    <location>
        <begin position="565"/>
        <end position="576"/>
    </location>
</feature>
<feature type="compositionally biased region" description="Basic and acidic residues" evidence="1">
    <location>
        <begin position="266"/>
        <end position="275"/>
    </location>
</feature>
<feature type="region of interest" description="Disordered" evidence="1">
    <location>
        <begin position="1001"/>
        <end position="1031"/>
    </location>
</feature>
<feature type="region of interest" description="Disordered" evidence="1">
    <location>
        <begin position="449"/>
        <end position="624"/>
    </location>
</feature>
<proteinExistence type="predicted"/>
<feature type="compositionally biased region" description="Basic and acidic residues" evidence="1">
    <location>
        <begin position="480"/>
        <end position="527"/>
    </location>
</feature>
<evidence type="ECO:0000256" key="1">
    <source>
        <dbReference type="SAM" id="MobiDB-lite"/>
    </source>
</evidence>
<dbReference type="PANTHER" id="PTHR16022">
    <property type="entry name" value="WD REPEAT DOMAIN 60"/>
    <property type="match status" value="1"/>
</dbReference>
<keyword evidence="3" id="KW-1185">Reference proteome</keyword>
<dbReference type="GO" id="GO:0005868">
    <property type="term" value="C:cytoplasmic dynein complex"/>
    <property type="evidence" value="ECO:0007669"/>
    <property type="project" value="InterPro"/>
</dbReference>
<feature type="region of interest" description="Disordered" evidence="1">
    <location>
        <begin position="1203"/>
        <end position="1257"/>
    </location>
</feature>
<feature type="compositionally biased region" description="Low complexity" evidence="1">
    <location>
        <begin position="64"/>
        <end position="80"/>
    </location>
</feature>
<dbReference type="GO" id="GO:0042073">
    <property type="term" value="P:intraciliary transport"/>
    <property type="evidence" value="ECO:0007669"/>
    <property type="project" value="InterPro"/>
</dbReference>
<feature type="region of interest" description="Disordered" evidence="1">
    <location>
        <begin position="249"/>
        <end position="288"/>
    </location>
</feature>